<reference evidence="1 2" key="1">
    <citation type="submission" date="2021-02" db="EMBL/GenBank/DDBJ databases">
        <title>De Novo genome assembly of isolated myxobacteria.</title>
        <authorList>
            <person name="Stevens D.C."/>
        </authorList>
    </citation>
    <scope>NUCLEOTIDE SEQUENCE [LARGE SCALE GENOMIC DNA]</scope>
    <source>
        <strain evidence="2">SCPEA02</strain>
    </source>
</reference>
<sequence length="301" mass="34115">MRPFRLVDGSRLAVPGVIGLREAWSLSFGQMEHVLLGPDAGFPEFQPVDEWKNEVALVDARALPPEVRKEAGIRTPEEERAELEAFCAEAAAFDWPRSMEERRLEDLRVLERARLTPLDDRARGVLTAHGYAYWLAGFTRHSDILWVHRIGGTAPLAAWTSIWLETRRTPDVEGPPEWLASEKYSELWRTRWTDRVLRELSDGAVTEAGLLFARVREAVFHLAEDDLARAGTEAAARMAANADEVMIPLHGPARRVRLPPFILKVYERSPFEARATPGELIPLREMLVPGEDTWVLVKDLR</sequence>
<evidence type="ECO:0000313" key="1">
    <source>
        <dbReference type="EMBL" id="QSQ21831.1"/>
    </source>
</evidence>
<proteinExistence type="predicted"/>
<organism evidence="1 2">
    <name type="scientific">Pyxidicoccus parkwayensis</name>
    <dbReference type="NCBI Taxonomy" id="2813578"/>
    <lineage>
        <taxon>Bacteria</taxon>
        <taxon>Pseudomonadati</taxon>
        <taxon>Myxococcota</taxon>
        <taxon>Myxococcia</taxon>
        <taxon>Myxococcales</taxon>
        <taxon>Cystobacterineae</taxon>
        <taxon>Myxococcaceae</taxon>
        <taxon>Pyxidicoccus</taxon>
    </lineage>
</organism>
<dbReference type="RefSeq" id="WP_206723408.1">
    <property type="nucleotide sequence ID" value="NZ_CP071090.1"/>
</dbReference>
<dbReference type="Proteomes" id="UP000662747">
    <property type="component" value="Chromosome"/>
</dbReference>
<name>A0ABX7NTT2_9BACT</name>
<evidence type="ECO:0000313" key="2">
    <source>
        <dbReference type="Proteomes" id="UP000662747"/>
    </source>
</evidence>
<dbReference type="EMBL" id="CP071090">
    <property type="protein sequence ID" value="QSQ21831.1"/>
    <property type="molecule type" value="Genomic_DNA"/>
</dbReference>
<accession>A0ABX7NTT2</accession>
<protein>
    <submittedName>
        <fullName evidence="1">Uncharacterized protein</fullName>
    </submittedName>
</protein>
<keyword evidence="2" id="KW-1185">Reference proteome</keyword>
<gene>
    <name evidence="1" type="ORF">JY651_42905</name>
</gene>